<keyword evidence="4" id="KW-1185">Reference proteome</keyword>
<evidence type="ECO:0000256" key="2">
    <source>
        <dbReference type="ARBA" id="ARBA00022679"/>
    </source>
</evidence>
<dbReference type="GO" id="GO:0016758">
    <property type="term" value="F:hexosyltransferase activity"/>
    <property type="evidence" value="ECO:0007669"/>
    <property type="project" value="TreeGrafter"/>
</dbReference>
<dbReference type="PANTHER" id="PTHR34136:SF1">
    <property type="entry name" value="UDP-N-ACETYL-D-MANNOSAMINURONIC ACID TRANSFERASE"/>
    <property type="match status" value="1"/>
</dbReference>
<gene>
    <name evidence="3" type="ORF">EDC46_1316</name>
</gene>
<dbReference type="RefSeq" id="WP_124211466.1">
    <property type="nucleotide sequence ID" value="NZ_CP016615.1"/>
</dbReference>
<evidence type="ECO:0000256" key="1">
    <source>
        <dbReference type="ARBA" id="ARBA00022676"/>
    </source>
</evidence>
<dbReference type="Proteomes" id="UP000281691">
    <property type="component" value="Unassembled WGS sequence"/>
</dbReference>
<organism evidence="3 4">
    <name type="scientific">Vespertiliibacter pulmonis</name>
    <dbReference type="NCBI Taxonomy" id="1443036"/>
    <lineage>
        <taxon>Bacteria</taxon>
        <taxon>Pseudomonadati</taxon>
        <taxon>Pseudomonadota</taxon>
        <taxon>Gammaproteobacteria</taxon>
        <taxon>Pasteurellales</taxon>
        <taxon>Pasteurellaceae</taxon>
        <taxon>Vespertiliibacter</taxon>
    </lineage>
</organism>
<keyword evidence="1" id="KW-0328">Glycosyltransferase</keyword>
<proteinExistence type="predicted"/>
<dbReference type="OrthoDB" id="9808602at2"/>
<dbReference type="InterPro" id="IPR004629">
    <property type="entry name" value="WecG_TagA_CpsF"/>
</dbReference>
<comment type="caution">
    <text evidence="3">The sequence shown here is derived from an EMBL/GenBank/DDBJ whole genome shotgun (WGS) entry which is preliminary data.</text>
</comment>
<reference evidence="3 4" key="1">
    <citation type="submission" date="2018-11" db="EMBL/GenBank/DDBJ databases">
        <title>Genomic Encyclopedia of Type Strains, Phase IV (KMG-IV): sequencing the most valuable type-strain genomes for metagenomic binning, comparative biology and taxonomic classification.</title>
        <authorList>
            <person name="Goeker M."/>
        </authorList>
    </citation>
    <scope>NUCLEOTIDE SEQUENCE [LARGE SCALE GENOMIC DNA]</scope>
    <source>
        <strain evidence="3 4">DSM 27238</strain>
    </source>
</reference>
<dbReference type="EMBL" id="RKQP01000003">
    <property type="protein sequence ID" value="RPE83618.1"/>
    <property type="molecule type" value="Genomic_DNA"/>
</dbReference>
<accession>A0A3N4VL66</accession>
<dbReference type="NCBIfam" id="TIGR00696">
    <property type="entry name" value="wecG_tagA_cpsF"/>
    <property type="match status" value="1"/>
</dbReference>
<dbReference type="AlphaFoldDB" id="A0A3N4VL66"/>
<dbReference type="Pfam" id="PF03808">
    <property type="entry name" value="Glyco_tran_WecG"/>
    <property type="match status" value="1"/>
</dbReference>
<dbReference type="CDD" id="cd06533">
    <property type="entry name" value="Glyco_transf_WecG_TagA"/>
    <property type="match status" value="1"/>
</dbReference>
<protein>
    <submittedName>
        <fullName evidence="3">UDP-N-acetyl-D-mannosaminouronate:lipid I N-acetyl-D-mannosaminouronosyltransferase</fullName>
    </submittedName>
</protein>
<keyword evidence="2 3" id="KW-0808">Transferase</keyword>
<name>A0A3N4VL66_9PAST</name>
<evidence type="ECO:0000313" key="4">
    <source>
        <dbReference type="Proteomes" id="UP000281691"/>
    </source>
</evidence>
<sequence length="240" mass="27457">MNKAIIRGIELFAMRDQQALLDFLINEQDVKFGKLVAINAEKVILNEENNEIRQSIADAEYKYADGISIVYSIRKKYPKYRNIERIAGVDLWFSLMKRCASRQIPVFLLGGTAVTLSNTFAKLQTIGVNIVGYQDGYFLESEEDSVIAQIKQSGAKVVTVGLGSPKQELFMQKAQGAYPNALYMGVGGSYDVFIGAVKRAPICWQKLGLEWLYRLLKQPTRWQRQLRLIKYGYYYWKNQL</sequence>
<dbReference type="PANTHER" id="PTHR34136">
    <property type="match status" value="1"/>
</dbReference>
<evidence type="ECO:0000313" key="3">
    <source>
        <dbReference type="EMBL" id="RPE83618.1"/>
    </source>
</evidence>
<dbReference type="NCBIfam" id="NF002980">
    <property type="entry name" value="PRK03692.1"/>
    <property type="match status" value="1"/>
</dbReference>